<evidence type="ECO:0000256" key="1">
    <source>
        <dbReference type="SAM" id="MobiDB-lite"/>
    </source>
</evidence>
<dbReference type="AlphaFoldDB" id="A0A0D2FJX9"/>
<dbReference type="InterPro" id="IPR052523">
    <property type="entry name" value="Trichothecene_AcTrans"/>
</dbReference>
<dbReference type="PANTHER" id="PTHR42791:SF1">
    <property type="entry name" value="N-ACETYLTRANSFERASE DOMAIN-CONTAINING PROTEIN"/>
    <property type="match status" value="1"/>
</dbReference>
<dbReference type="HOGENOM" id="CLU_069195_0_0_1"/>
<dbReference type="Proteomes" id="UP000053617">
    <property type="component" value="Unassembled WGS sequence"/>
</dbReference>
<reference evidence="2 3" key="1">
    <citation type="submission" date="2015-01" db="EMBL/GenBank/DDBJ databases">
        <title>The Genome Sequence of Rhinocladiella mackenzie CBS 650.93.</title>
        <authorList>
            <consortium name="The Broad Institute Genomics Platform"/>
            <person name="Cuomo C."/>
            <person name="de Hoog S."/>
            <person name="Gorbushina A."/>
            <person name="Stielow B."/>
            <person name="Teixiera M."/>
            <person name="Abouelleil A."/>
            <person name="Chapman S.B."/>
            <person name="Priest M."/>
            <person name="Young S.K."/>
            <person name="Wortman J."/>
            <person name="Nusbaum C."/>
            <person name="Birren B."/>
        </authorList>
    </citation>
    <scope>NUCLEOTIDE SEQUENCE [LARGE SCALE GENOMIC DNA]</scope>
    <source>
        <strain evidence="2 3">CBS 650.93</strain>
    </source>
</reference>
<dbReference type="PANTHER" id="PTHR42791">
    <property type="entry name" value="GNAT FAMILY ACETYLTRANSFERASE"/>
    <property type="match status" value="1"/>
</dbReference>
<dbReference type="OrthoDB" id="410198at2759"/>
<dbReference type="Gene3D" id="3.40.630.30">
    <property type="match status" value="1"/>
</dbReference>
<dbReference type="STRING" id="1442369.A0A0D2FJX9"/>
<dbReference type="GeneID" id="25296292"/>
<evidence type="ECO:0008006" key="4">
    <source>
        <dbReference type="Google" id="ProtNLM"/>
    </source>
</evidence>
<sequence length="260" mass="28289">MSSTSPLLPYTPISPTSTGDLNHFINIITDAFSETALTTAFIADIDGTKPPYPSPSIDSARRFRHFSQGILDSAASNAELVQAGNWSVIALWEPPTYVGKAFIDSRTRPGELLAEWREKVKAAKARCLGLASSKTSIASDSPSPESEDTRPEVEFEPGPQLRPFYHLSFLARNPSAPRVEGSINAVMTPFLERARAENVPAWLEATTRQAVRVYEHFGFRVVEGIVVGQGKVDAGGWPTQDGSGEGVTAWAMIFDGHLRD</sequence>
<organism evidence="2 3">
    <name type="scientific">Rhinocladiella mackenziei CBS 650.93</name>
    <dbReference type="NCBI Taxonomy" id="1442369"/>
    <lineage>
        <taxon>Eukaryota</taxon>
        <taxon>Fungi</taxon>
        <taxon>Dikarya</taxon>
        <taxon>Ascomycota</taxon>
        <taxon>Pezizomycotina</taxon>
        <taxon>Eurotiomycetes</taxon>
        <taxon>Chaetothyriomycetidae</taxon>
        <taxon>Chaetothyriales</taxon>
        <taxon>Herpotrichiellaceae</taxon>
        <taxon>Rhinocladiella</taxon>
    </lineage>
</organism>
<gene>
    <name evidence="2" type="ORF">Z518_08221</name>
</gene>
<dbReference type="EMBL" id="KN847480">
    <property type="protein sequence ID" value="KIX02282.1"/>
    <property type="molecule type" value="Genomic_DNA"/>
</dbReference>
<keyword evidence="3" id="KW-1185">Reference proteome</keyword>
<feature type="region of interest" description="Disordered" evidence="1">
    <location>
        <begin position="134"/>
        <end position="159"/>
    </location>
</feature>
<dbReference type="VEuPathDB" id="FungiDB:Z518_08221"/>
<feature type="compositionally biased region" description="Polar residues" evidence="1">
    <location>
        <begin position="134"/>
        <end position="144"/>
    </location>
</feature>
<evidence type="ECO:0000313" key="2">
    <source>
        <dbReference type="EMBL" id="KIX02282.1"/>
    </source>
</evidence>
<dbReference type="RefSeq" id="XP_013269418.1">
    <property type="nucleotide sequence ID" value="XM_013413964.1"/>
</dbReference>
<proteinExistence type="predicted"/>
<accession>A0A0D2FJX9</accession>
<name>A0A0D2FJX9_9EURO</name>
<protein>
    <recommendedName>
        <fullName evidence="4">N-acetyltransferase domain-containing protein</fullName>
    </recommendedName>
</protein>
<evidence type="ECO:0000313" key="3">
    <source>
        <dbReference type="Proteomes" id="UP000053617"/>
    </source>
</evidence>